<dbReference type="EMBL" id="PVTE01000017">
    <property type="protein sequence ID" value="PRY34451.1"/>
    <property type="molecule type" value="Genomic_DNA"/>
</dbReference>
<gene>
    <name evidence="2" type="ORF">CLV58_11755</name>
</gene>
<dbReference type="AlphaFoldDB" id="A0A2T0SM03"/>
<dbReference type="Pfam" id="PF12650">
    <property type="entry name" value="DUF3784"/>
    <property type="match status" value="1"/>
</dbReference>
<dbReference type="InterPro" id="IPR017259">
    <property type="entry name" value="UCP037672"/>
</dbReference>
<evidence type="ECO:0000313" key="2">
    <source>
        <dbReference type="EMBL" id="PRY34451.1"/>
    </source>
</evidence>
<evidence type="ECO:0000313" key="3">
    <source>
        <dbReference type="Proteomes" id="UP000238375"/>
    </source>
</evidence>
<organism evidence="2 3">
    <name type="scientific">Spirosoma oryzae</name>
    <dbReference type="NCBI Taxonomy" id="1469603"/>
    <lineage>
        <taxon>Bacteria</taxon>
        <taxon>Pseudomonadati</taxon>
        <taxon>Bacteroidota</taxon>
        <taxon>Cytophagia</taxon>
        <taxon>Cytophagales</taxon>
        <taxon>Cytophagaceae</taxon>
        <taxon>Spirosoma</taxon>
    </lineage>
</organism>
<keyword evidence="1" id="KW-1133">Transmembrane helix</keyword>
<accession>A0A2T0SM03</accession>
<dbReference type="RefSeq" id="WP_106139382.1">
    <property type="nucleotide sequence ID" value="NZ_PVTE01000017.1"/>
</dbReference>
<name>A0A2T0SM03_9BACT</name>
<sequence>MLPVALLLSVIFGAIGFIVTKDNASYLLSGYNTMTEQERQAVDITAYLRFFRRFHFVLAVSLLAGACLLHLLNANWASQFVTLFPLVAYSYFSVKTASFYRAVAKSAWSTNLFVGVLVVASISVLKLSTTAYESNRLVLHQHQLEITGDYGFSLNRQAVYRQRVVNELPPIAYRANGFSGGDYAKGRFKVKGGKSVFLFVNKTKRPYLLLETAKGDVYYNHDTLNMQTVSDEVGRWLVAKQ</sequence>
<keyword evidence="1" id="KW-0472">Membrane</keyword>
<feature type="transmembrane region" description="Helical" evidence="1">
    <location>
        <begin position="80"/>
        <end position="100"/>
    </location>
</feature>
<dbReference type="OrthoDB" id="954876at2"/>
<feature type="transmembrane region" description="Helical" evidence="1">
    <location>
        <begin position="106"/>
        <end position="127"/>
    </location>
</feature>
<evidence type="ECO:0000256" key="1">
    <source>
        <dbReference type="SAM" id="Phobius"/>
    </source>
</evidence>
<dbReference type="Proteomes" id="UP000238375">
    <property type="component" value="Unassembled WGS sequence"/>
</dbReference>
<proteinExistence type="predicted"/>
<keyword evidence="1" id="KW-0812">Transmembrane</keyword>
<reference evidence="2 3" key="1">
    <citation type="submission" date="2018-03" db="EMBL/GenBank/DDBJ databases">
        <title>Genomic Encyclopedia of Archaeal and Bacterial Type Strains, Phase II (KMG-II): from individual species to whole genera.</title>
        <authorList>
            <person name="Goeker M."/>
        </authorList>
    </citation>
    <scope>NUCLEOTIDE SEQUENCE [LARGE SCALE GENOMIC DNA]</scope>
    <source>
        <strain evidence="2 3">DSM 28354</strain>
    </source>
</reference>
<comment type="caution">
    <text evidence="2">The sequence shown here is derived from an EMBL/GenBank/DDBJ whole genome shotgun (WGS) entry which is preliminary data.</text>
</comment>
<keyword evidence="3" id="KW-1185">Reference proteome</keyword>
<feature type="transmembrane region" description="Helical" evidence="1">
    <location>
        <begin position="54"/>
        <end position="73"/>
    </location>
</feature>
<protein>
    <submittedName>
        <fullName evidence="2">Uncharacterized protein DUF3784</fullName>
    </submittedName>
</protein>